<dbReference type="GO" id="GO:0005886">
    <property type="term" value="C:plasma membrane"/>
    <property type="evidence" value="ECO:0007669"/>
    <property type="project" value="UniProtKB-SubCell"/>
</dbReference>
<feature type="transmembrane region" description="Helical" evidence="5">
    <location>
        <begin position="380"/>
        <end position="403"/>
    </location>
</feature>
<feature type="transmembrane region" description="Helical" evidence="5">
    <location>
        <begin position="284"/>
        <end position="307"/>
    </location>
</feature>
<dbReference type="Proteomes" id="UP000264006">
    <property type="component" value="Chromosome"/>
</dbReference>
<dbReference type="SUPFAM" id="SSF103473">
    <property type="entry name" value="MFS general substrate transporter"/>
    <property type="match status" value="2"/>
</dbReference>
<dbReference type="EMBL" id="CP031165">
    <property type="protein sequence ID" value="AXV06794.1"/>
    <property type="molecule type" value="Genomic_DNA"/>
</dbReference>
<reference evidence="7 8" key="1">
    <citation type="submission" date="2018-09" db="EMBL/GenBank/DDBJ databases">
        <title>Complete genome sequence of Euzebya sp. DY32-46 isolated from seawater of Pacific Ocean.</title>
        <authorList>
            <person name="Xu L."/>
            <person name="Wu Y.-H."/>
            <person name="Xu X.-W."/>
        </authorList>
    </citation>
    <scope>NUCLEOTIDE SEQUENCE [LARGE SCALE GENOMIC DNA]</scope>
    <source>
        <strain evidence="7 8">DY32-46</strain>
    </source>
</reference>
<accession>A0A346XX47</accession>
<dbReference type="InterPro" id="IPR020846">
    <property type="entry name" value="MFS_dom"/>
</dbReference>
<protein>
    <submittedName>
        <fullName evidence="7">Permease of the major facilitator superfamily</fullName>
    </submittedName>
</protein>
<proteinExistence type="predicted"/>
<dbReference type="InterPro" id="IPR052528">
    <property type="entry name" value="Sugar_transport-like"/>
</dbReference>
<evidence type="ECO:0000313" key="7">
    <source>
        <dbReference type="EMBL" id="AXV06794.1"/>
    </source>
</evidence>
<feature type="transmembrane region" description="Helical" evidence="5">
    <location>
        <begin position="201"/>
        <end position="225"/>
    </location>
</feature>
<comment type="subcellular location">
    <subcellularLocation>
        <location evidence="1">Cell membrane</location>
        <topology evidence="1">Multi-pass membrane protein</topology>
    </subcellularLocation>
</comment>
<dbReference type="InterPro" id="IPR036259">
    <property type="entry name" value="MFS_trans_sf"/>
</dbReference>
<keyword evidence="2 5" id="KW-0812">Transmembrane</keyword>
<organism evidence="7 8">
    <name type="scientific">Euzebya pacifica</name>
    <dbReference type="NCBI Taxonomy" id="1608957"/>
    <lineage>
        <taxon>Bacteria</taxon>
        <taxon>Bacillati</taxon>
        <taxon>Actinomycetota</taxon>
        <taxon>Nitriliruptoria</taxon>
        <taxon>Euzebyales</taxon>
    </lineage>
</organism>
<evidence type="ECO:0000256" key="1">
    <source>
        <dbReference type="ARBA" id="ARBA00004651"/>
    </source>
</evidence>
<dbReference type="PANTHER" id="PTHR23526">
    <property type="entry name" value="INTEGRAL MEMBRANE TRANSPORT PROTEIN-RELATED"/>
    <property type="match status" value="1"/>
</dbReference>
<evidence type="ECO:0000256" key="4">
    <source>
        <dbReference type="ARBA" id="ARBA00023136"/>
    </source>
</evidence>
<evidence type="ECO:0000256" key="5">
    <source>
        <dbReference type="SAM" id="Phobius"/>
    </source>
</evidence>
<dbReference type="PROSITE" id="PS50850">
    <property type="entry name" value="MFS"/>
    <property type="match status" value="1"/>
</dbReference>
<feature type="transmembrane region" description="Helical" evidence="5">
    <location>
        <begin position="409"/>
        <end position="428"/>
    </location>
</feature>
<sequence>MVERMSADVAARLYDLLIDDDATGSDDVEPEVAEAAPGNTLRIVSALTLQKIGDRIADPKSVLSWLLVTVGAPAGLTGLLVPIRESGSLLPQAAMLPRIRRVERRSRVWVAGAVGQALAVAAIAATAVGLRGIAAGVAVLAALAAFAVSRAMSSIAYKDVLGRTIPKGQRGQVSGLASVTSGVVTIALGLGLRLVGQDSGAAVLGGLLAAGAVMWAIAAVVFATVREPTDVESSSSDDREDVSTLATLRHDAPFRRFVTARALLLVSALSPPFVVALSNEEGEAALAQLGLFVVAQGLASMLGGRMWGRFADRSSRRTMMAAAGAASAVVVAFLVVGAGVDAAWLFPAAYFLLALAHEGARLGRKTYVTDMAEGDQRTTYVAASNTAMGVVLLGAGAISSGLALAGPRLALAFLAAAGLAGVLVGRSLPEVSGAPDS</sequence>
<evidence type="ECO:0000313" key="8">
    <source>
        <dbReference type="Proteomes" id="UP000264006"/>
    </source>
</evidence>
<feature type="transmembrane region" description="Helical" evidence="5">
    <location>
        <begin position="133"/>
        <end position="152"/>
    </location>
</feature>
<dbReference type="KEGG" id="euz:DVS28_a2111"/>
<feature type="transmembrane region" description="Helical" evidence="5">
    <location>
        <begin position="108"/>
        <end position="127"/>
    </location>
</feature>
<dbReference type="Gene3D" id="1.20.1250.20">
    <property type="entry name" value="MFS general substrate transporter like domains"/>
    <property type="match status" value="1"/>
</dbReference>
<dbReference type="AlphaFoldDB" id="A0A346XX47"/>
<gene>
    <name evidence="7" type="ORF">DVS28_a2111</name>
</gene>
<feature type="domain" description="Major facilitator superfamily (MFS) profile" evidence="6">
    <location>
        <begin position="184"/>
        <end position="437"/>
    </location>
</feature>
<keyword evidence="3 5" id="KW-1133">Transmembrane helix</keyword>
<dbReference type="PANTHER" id="PTHR23526:SF2">
    <property type="entry name" value="MAJOR FACILITATOR SUPERFAMILY (MFS) PROFILE DOMAIN-CONTAINING PROTEIN"/>
    <property type="match status" value="1"/>
</dbReference>
<name>A0A346XX47_9ACTN</name>
<evidence type="ECO:0000256" key="3">
    <source>
        <dbReference type="ARBA" id="ARBA00022989"/>
    </source>
</evidence>
<keyword evidence="8" id="KW-1185">Reference proteome</keyword>
<evidence type="ECO:0000256" key="2">
    <source>
        <dbReference type="ARBA" id="ARBA00022692"/>
    </source>
</evidence>
<evidence type="ECO:0000259" key="6">
    <source>
        <dbReference type="PROSITE" id="PS50850"/>
    </source>
</evidence>
<feature type="transmembrane region" description="Helical" evidence="5">
    <location>
        <begin position="258"/>
        <end position="278"/>
    </location>
</feature>
<dbReference type="GO" id="GO:0022857">
    <property type="term" value="F:transmembrane transporter activity"/>
    <property type="evidence" value="ECO:0007669"/>
    <property type="project" value="InterPro"/>
</dbReference>
<feature type="transmembrane region" description="Helical" evidence="5">
    <location>
        <begin position="173"/>
        <end position="195"/>
    </location>
</feature>
<keyword evidence="4 5" id="KW-0472">Membrane</keyword>